<accession>A0ABZ1E640</accession>
<gene>
    <name evidence="1" type="ORF">RPE78_18185</name>
</gene>
<dbReference type="Proteomes" id="UP001623290">
    <property type="component" value="Plasmid unnamed3"/>
</dbReference>
<name>A0ABZ1E640_9RHOB</name>
<evidence type="ECO:0000313" key="1">
    <source>
        <dbReference type="EMBL" id="WRY35921.1"/>
    </source>
</evidence>
<keyword evidence="2" id="KW-1185">Reference proteome</keyword>
<dbReference type="EMBL" id="CP135446">
    <property type="protein sequence ID" value="WRY35921.1"/>
    <property type="molecule type" value="Genomic_DNA"/>
</dbReference>
<proteinExistence type="predicted"/>
<sequence>MDRHAIEALASFPFSGFRTNTAEFLLLELYWPAVLQAALGADLSAQVVPLAEADQDVEHFGTPTLLNVWLPQKGRGLKLLYNDPPEEDVAPESPLFAAVSIRQQPPGWDLPTGGQPAPATDRMEELVLIAATDPQVADAVAEAARRFLIDELPMAEMEAYCTALEAEWAAR</sequence>
<dbReference type="RefSeq" id="WP_330628247.1">
    <property type="nucleotide sequence ID" value="NZ_CP135446.1"/>
</dbReference>
<reference evidence="1 2" key="1">
    <citation type="submission" date="2023-09" db="EMBL/GenBank/DDBJ databases">
        <title>Thioclava shenzhenensis sp. nov., a multidrug resistant bacteria-antagonizing species isolated from coastal seawater.</title>
        <authorList>
            <person name="Long M."/>
        </authorList>
    </citation>
    <scope>NUCLEOTIDE SEQUENCE [LARGE SCALE GENOMIC DNA]</scope>
    <source>
        <strain evidence="1 2">FTW29</strain>
        <plasmid evidence="1 2">unnamed3</plasmid>
    </source>
</reference>
<organism evidence="1 2">
    <name type="scientific">Thioclava litoralis</name>
    <dbReference type="NCBI Taxonomy" id="3076557"/>
    <lineage>
        <taxon>Bacteria</taxon>
        <taxon>Pseudomonadati</taxon>
        <taxon>Pseudomonadota</taxon>
        <taxon>Alphaproteobacteria</taxon>
        <taxon>Rhodobacterales</taxon>
        <taxon>Paracoccaceae</taxon>
        <taxon>Thioclava</taxon>
    </lineage>
</organism>
<evidence type="ECO:0000313" key="2">
    <source>
        <dbReference type="Proteomes" id="UP001623290"/>
    </source>
</evidence>
<geneLocation type="plasmid" evidence="1 2">
    <name>unnamed3</name>
</geneLocation>
<keyword evidence="1" id="KW-0614">Plasmid</keyword>
<protein>
    <submittedName>
        <fullName evidence="1">Uncharacterized protein</fullName>
    </submittedName>
</protein>